<evidence type="ECO:0000313" key="8">
    <source>
        <dbReference type="RefSeq" id="XP_030649984.1"/>
    </source>
</evidence>
<evidence type="ECO:0000259" key="6">
    <source>
        <dbReference type="PROSITE" id="PS51720"/>
    </source>
</evidence>
<dbReference type="Pfam" id="PF04548">
    <property type="entry name" value="AIG1"/>
    <property type="match status" value="3"/>
</dbReference>
<dbReference type="Gene3D" id="3.40.50.300">
    <property type="entry name" value="P-loop containing nucleotide triphosphate hydrolases"/>
    <property type="match status" value="3"/>
</dbReference>
<dbReference type="SUPFAM" id="SSF52540">
    <property type="entry name" value="P-loop containing nucleoside triphosphate hydrolases"/>
    <property type="match status" value="3"/>
</dbReference>
<dbReference type="RefSeq" id="XP_030649984.1">
    <property type="nucleotide sequence ID" value="XM_030794124.1"/>
</dbReference>
<name>A0A6J2X0C0_CHACN</name>
<evidence type="ECO:0000256" key="3">
    <source>
        <dbReference type="ARBA" id="ARBA00023134"/>
    </source>
</evidence>
<sequence>MYKYQMKEVLNEKCTKKVLEYDSEGQYLSDLRIVLLGGRNAGKSSVGNIILDSEEFVSKERTTSLRRISEAHGRRLVVVDTPGWWCDFQERDSAELVKREVIYSVSLSLPGPHTFLLVIKAGSPFTEKRRRAAAEHLELLGEHVWSHTMVLFTKGEHLGRRTIEQHIEEGGKALRWLLDKCGNRSHVLNLQNGRDVSQITELLEKIDKLVRGKSDCYFEMKEEILWEVRERRRVVIEGAEWRLLRQQKQRAVLKGEFLPDIRIVLLGARSSGKSSSGSTILAIGGEKEFRAWGRTARCVVGACKVSGRQVTVVDTPGWWMNYFTHDTSAYDKREILRGMFLCPPGPHVFLLVVRMDRMFTETYRRAVQEHVELLGESIWTHTIVLFTFGDWLGDTTIEHYIEGEGKPLHWLVEQCGRRYHVLNNKNQVNGSQVTELLDKIEEMVAGNSSQLYNTDIKIFAEIEEKLKAEEERANEMHLRAQKQRESLKTFMGQIPIPTELGMILLGRRHSGKSSTADTIVGGEECETGGQVTCPVVRKVKINGKMVTVVDMPGWESAHPMSSKSKRQSLTDCASFCASGNGVLLLVVNISSAFSDVDLEAATAHMRNFSDEVWQSTMVLFTNGDWLGDTTIEQRIESEGHALQTLVEKCRNRYHVLDNKNRDNGAQVRELLEKVEWIMMEEWLQNKIKGERIERISTKHNLEPGGASQMKGARRIGQNDGQTSPNVCEFDRSGECHTLQLKGTPEDPDQIVFPLESTENMGLFVRKTFLEGESAGAGPRTSVIMQLRNGEIWRRPNGGRPVVIINTSEWNQHICPGIPENFMGLNEMDGPFLGPHALFIVIPAEESVSKSRMLAESQGDTLQDQSLNQLPSIPSPTNKIREKVLKEFVQSGNLQDLIDQWGSSNIEELEAFIDSYFEMVWQDTMESARAEQNSMVPTGTIQDNRMVDIDPDVLTSIDQKLSKLEVLDEMKRDLHELRKSVEYSSQITQQLKASYREDNCPKMPSESLVAGEQQKDSTCNVSK</sequence>
<dbReference type="PROSITE" id="PS51720">
    <property type="entry name" value="G_AIG1"/>
    <property type="match status" value="3"/>
</dbReference>
<dbReference type="OrthoDB" id="9982588at2759"/>
<dbReference type="InterPro" id="IPR045058">
    <property type="entry name" value="GIMA/IAN/Toc"/>
</dbReference>
<keyword evidence="2" id="KW-0547">Nucleotide-binding</keyword>
<feature type="domain" description="AIG1-type G" evidence="6">
    <location>
        <begin position="497"/>
        <end position="697"/>
    </location>
</feature>
<dbReference type="FunFam" id="3.40.50.300:FF:001809">
    <property type="entry name" value="Si:ch1073-365p7.2"/>
    <property type="match status" value="3"/>
</dbReference>
<gene>
    <name evidence="8" type="primary">LOC115830082</name>
</gene>
<feature type="domain" description="AIG1-type G" evidence="6">
    <location>
        <begin position="28"/>
        <end position="229"/>
    </location>
</feature>
<dbReference type="GO" id="GO:0005525">
    <property type="term" value="F:GTP binding"/>
    <property type="evidence" value="ECO:0007669"/>
    <property type="project" value="UniProtKB-KW"/>
</dbReference>
<proteinExistence type="inferred from homology"/>
<dbReference type="PANTHER" id="PTHR10903:SF179">
    <property type="entry name" value="GTPASE IMAP FAMILY MEMBER 8"/>
    <property type="match status" value="1"/>
</dbReference>
<feature type="region of interest" description="Disordered" evidence="5">
    <location>
        <begin position="701"/>
        <end position="726"/>
    </location>
</feature>
<keyword evidence="3" id="KW-0342">GTP-binding</keyword>
<evidence type="ECO:0000256" key="5">
    <source>
        <dbReference type="SAM" id="MobiDB-lite"/>
    </source>
</evidence>
<comment type="similarity">
    <text evidence="1">Belongs to the TRAFAC class TrmE-Era-EngA-EngB-Septin-like GTPase superfamily. AIG1/Toc34/Toc159-like paraseptin GTPase family. IAN subfamily.</text>
</comment>
<keyword evidence="4" id="KW-0175">Coiled coil</keyword>
<dbReference type="PANTHER" id="PTHR10903">
    <property type="entry name" value="GTPASE, IMAP FAMILY MEMBER-RELATED"/>
    <property type="match status" value="1"/>
</dbReference>
<dbReference type="Proteomes" id="UP000504632">
    <property type="component" value="Chromosome 1"/>
</dbReference>
<feature type="coiled-coil region" evidence="4">
    <location>
        <begin position="459"/>
        <end position="486"/>
    </location>
</feature>
<dbReference type="InterPro" id="IPR027417">
    <property type="entry name" value="P-loop_NTPase"/>
</dbReference>
<keyword evidence="7" id="KW-1185">Reference proteome</keyword>
<dbReference type="AlphaFoldDB" id="A0A6J2X0C0"/>
<dbReference type="InParanoid" id="A0A6J2X0C0"/>
<evidence type="ECO:0000256" key="1">
    <source>
        <dbReference type="ARBA" id="ARBA00008535"/>
    </source>
</evidence>
<evidence type="ECO:0000256" key="4">
    <source>
        <dbReference type="SAM" id="Coils"/>
    </source>
</evidence>
<feature type="domain" description="AIG1-type G" evidence="6">
    <location>
        <begin position="258"/>
        <end position="461"/>
    </location>
</feature>
<dbReference type="InterPro" id="IPR006703">
    <property type="entry name" value="G_AIG1"/>
</dbReference>
<evidence type="ECO:0000313" key="7">
    <source>
        <dbReference type="Proteomes" id="UP000504632"/>
    </source>
</evidence>
<dbReference type="FunCoup" id="A0A6J2X0C0">
    <property type="interactions" value="10"/>
</dbReference>
<dbReference type="GeneID" id="115830082"/>
<evidence type="ECO:0000256" key="2">
    <source>
        <dbReference type="ARBA" id="ARBA00022741"/>
    </source>
</evidence>
<reference evidence="8" key="1">
    <citation type="submission" date="2025-08" db="UniProtKB">
        <authorList>
            <consortium name="RefSeq"/>
        </authorList>
    </citation>
    <scope>IDENTIFICATION</scope>
</reference>
<organism evidence="7 8">
    <name type="scientific">Chanos chanos</name>
    <name type="common">Milkfish</name>
    <name type="synonym">Mugil chanos</name>
    <dbReference type="NCBI Taxonomy" id="29144"/>
    <lineage>
        <taxon>Eukaryota</taxon>
        <taxon>Metazoa</taxon>
        <taxon>Chordata</taxon>
        <taxon>Craniata</taxon>
        <taxon>Vertebrata</taxon>
        <taxon>Euteleostomi</taxon>
        <taxon>Actinopterygii</taxon>
        <taxon>Neopterygii</taxon>
        <taxon>Teleostei</taxon>
        <taxon>Ostariophysi</taxon>
        <taxon>Gonorynchiformes</taxon>
        <taxon>Chanidae</taxon>
        <taxon>Chanos</taxon>
    </lineage>
</organism>
<accession>A0A6J2X0C0</accession>
<feature type="region of interest" description="Disordered" evidence="5">
    <location>
        <begin position="993"/>
        <end position="1022"/>
    </location>
</feature>
<protein>
    <submittedName>
        <fullName evidence="8">GTPase IMAP family member 8</fullName>
    </submittedName>
</protein>